<dbReference type="RefSeq" id="WP_080319112.1">
    <property type="nucleotide sequence ID" value="NZ_MTBC01000005.1"/>
</dbReference>
<sequence>MSKSPISVKLIEKRGDEYDIKFPNLKIPVTVNHTLYQKMLHSNAYEFYDQPVKVSTSNSA</sequence>
<dbReference type="OrthoDB" id="1451930at2"/>
<comment type="caution">
    <text evidence="1">The sequence shown here is derived from an EMBL/GenBank/DDBJ whole genome shotgun (WGS) entry which is preliminary data.</text>
</comment>
<evidence type="ECO:0000313" key="2">
    <source>
        <dbReference type="Proteomes" id="UP000191680"/>
    </source>
</evidence>
<dbReference type="EMBL" id="MTBC01000005">
    <property type="protein sequence ID" value="OQD42800.1"/>
    <property type="molecule type" value="Genomic_DNA"/>
</dbReference>
<accession>A0A1V6LRH5</accession>
<organism evidence="1 2">
    <name type="scientific">Croceivirga radicis</name>
    <dbReference type="NCBI Taxonomy" id="1929488"/>
    <lineage>
        <taxon>Bacteria</taxon>
        <taxon>Pseudomonadati</taxon>
        <taxon>Bacteroidota</taxon>
        <taxon>Flavobacteriia</taxon>
        <taxon>Flavobacteriales</taxon>
        <taxon>Flavobacteriaceae</taxon>
        <taxon>Croceivirga</taxon>
    </lineage>
</organism>
<evidence type="ECO:0000313" key="1">
    <source>
        <dbReference type="EMBL" id="OQD42800.1"/>
    </source>
</evidence>
<dbReference type="Proteomes" id="UP000191680">
    <property type="component" value="Unassembled WGS sequence"/>
</dbReference>
<dbReference type="AlphaFoldDB" id="A0A1V6LRH5"/>
<gene>
    <name evidence="1" type="ORF">BUL40_09800</name>
</gene>
<protein>
    <submittedName>
        <fullName evidence="1">Uncharacterized protein</fullName>
    </submittedName>
</protein>
<proteinExistence type="predicted"/>
<name>A0A1V6LRH5_9FLAO</name>
<reference evidence="1 2" key="1">
    <citation type="submission" date="2016-12" db="EMBL/GenBank/DDBJ databases">
        <authorList>
            <person name="Song W.-J."/>
            <person name="Kurnit D.M."/>
        </authorList>
    </citation>
    <scope>NUCLEOTIDE SEQUENCE [LARGE SCALE GENOMIC DNA]</scope>
    <source>
        <strain evidence="1 2">HSG9</strain>
    </source>
</reference>
<keyword evidence="2" id="KW-1185">Reference proteome</keyword>